<evidence type="ECO:0000259" key="6">
    <source>
        <dbReference type="Pfam" id="PF13786"/>
    </source>
</evidence>
<comment type="similarity">
    <text evidence="1">Belongs to the sigma-70 factor family. ECF subfamily.</text>
</comment>
<dbReference type="Gene3D" id="1.10.10.10">
    <property type="entry name" value="Winged helix-like DNA-binding domain superfamily/Winged helix DNA-binding domain"/>
    <property type="match status" value="1"/>
</dbReference>
<keyword evidence="5" id="KW-1133">Transmembrane helix</keyword>
<dbReference type="GO" id="GO:0016987">
    <property type="term" value="F:sigma factor activity"/>
    <property type="evidence" value="ECO:0007669"/>
    <property type="project" value="UniProtKB-KW"/>
</dbReference>
<proteinExistence type="inferred from homology"/>
<dbReference type="SUPFAM" id="SSF88659">
    <property type="entry name" value="Sigma3 and sigma4 domains of RNA polymerase sigma factors"/>
    <property type="match status" value="1"/>
</dbReference>
<evidence type="ECO:0000256" key="3">
    <source>
        <dbReference type="ARBA" id="ARBA00023082"/>
    </source>
</evidence>
<dbReference type="InterPro" id="IPR013325">
    <property type="entry name" value="RNA_pol_sigma_r2"/>
</dbReference>
<dbReference type="InterPro" id="IPR013324">
    <property type="entry name" value="RNA_pol_sigma_r3/r4-like"/>
</dbReference>
<keyword evidence="7" id="KW-0240">DNA-directed RNA polymerase</keyword>
<evidence type="ECO:0000313" key="8">
    <source>
        <dbReference type="Proteomes" id="UP000295689"/>
    </source>
</evidence>
<gene>
    <name evidence="7" type="ORF">EV146_11551</name>
</gene>
<keyword evidence="5" id="KW-0812">Transmembrane</keyword>
<dbReference type="Pfam" id="PF13786">
    <property type="entry name" value="DUF4179"/>
    <property type="match status" value="1"/>
</dbReference>
<evidence type="ECO:0000256" key="4">
    <source>
        <dbReference type="ARBA" id="ARBA00023163"/>
    </source>
</evidence>
<dbReference type="InterPro" id="IPR036388">
    <property type="entry name" value="WH-like_DNA-bd_sf"/>
</dbReference>
<evidence type="ECO:0000313" key="7">
    <source>
        <dbReference type="EMBL" id="TCN19881.1"/>
    </source>
</evidence>
<dbReference type="GO" id="GO:0006352">
    <property type="term" value="P:DNA-templated transcription initiation"/>
    <property type="evidence" value="ECO:0007669"/>
    <property type="project" value="InterPro"/>
</dbReference>
<dbReference type="InterPro" id="IPR025436">
    <property type="entry name" value="DUF4179"/>
</dbReference>
<dbReference type="InterPro" id="IPR039425">
    <property type="entry name" value="RNA_pol_sigma-70-like"/>
</dbReference>
<protein>
    <submittedName>
        <fullName evidence="7">DNA-directed RNA polymerase specialized sigma24 family protein</fullName>
    </submittedName>
</protein>
<dbReference type="EMBL" id="SLVV01000015">
    <property type="protein sequence ID" value="TCN19881.1"/>
    <property type="molecule type" value="Genomic_DNA"/>
</dbReference>
<comment type="caution">
    <text evidence="7">The sequence shown here is derived from an EMBL/GenBank/DDBJ whole genome shotgun (WGS) entry which is preliminary data.</text>
</comment>
<evidence type="ECO:0000256" key="5">
    <source>
        <dbReference type="SAM" id="Phobius"/>
    </source>
</evidence>
<keyword evidence="5" id="KW-0472">Membrane</keyword>
<accession>A0A4R2B0N5</accession>
<name>A0A4R2B0N5_9BACI</name>
<dbReference type="Gene3D" id="2.60.40.1630">
    <property type="entry name" value="bacillus anthracis domain"/>
    <property type="match status" value="1"/>
</dbReference>
<dbReference type="AlphaFoldDB" id="A0A4R2B0N5"/>
<sequence>MIPAKMNPISITAKRGRGVDSIVDWFDEHKQTFYSLGWAYLRNQQQMEELFYTSIIKVQKELPRFKNETSFEMWVTSIFIPICRELYAHRGLQPKEESEPCQDVLKALDQLKEYEKEAILLTYVKRMSKEEAAHLLKVSVEELQEHLFSGIQSLRKEMGSESTFNGCKEYHKKYIDYLERAIGRPEKVDFEVHIYHCHACQEDLAAFQDVMLSMTSLSDRIEDLQMPSGFMESVKDRLAEKDRQRQQKNEKRNRMRLVLSGFFALVMGIGFFTGAFSSIYYAWTEDNKQLRAFSQQDLGERLNLEAESNGVKITIKSAIADDVQTLVFYEIEDKNENNQYVINYDEGILVENQQDIMNNAAYSRYYPPDLESDGNNKEKNIFEGKVSLLPLAVDDGTIKLKITKLQKLVRDSTYPERFENIEFKTGKWNFEIPVSKQPSIEYALEEETEVEGIPVRFNKLTIAPTATILQFGINNEQPEKRLEVLSFDNLEVNDKKLKADMYGTTFSDVQKDMNWTALQTHFDPVFGEKPKEVNVQFASVQLTFEDPKTIELDAAQDYPQTFEYAGSTISIDSVEAGPPSEVVISNHDIEDRAYQSLHFDIMGDDESENSSMEMDSEGVLVDKNGIEYDLNITPVSYEKIEQPRYFETVQRITLHGSKVGPKRLNIIGYSAMKYVDEVVNISTADIKQ</sequence>
<dbReference type="SUPFAM" id="SSF88946">
    <property type="entry name" value="Sigma2 domain of RNA polymerase sigma factors"/>
    <property type="match status" value="1"/>
</dbReference>
<dbReference type="RefSeq" id="WP_132011204.1">
    <property type="nucleotide sequence ID" value="NZ_JABUHM010000016.1"/>
</dbReference>
<evidence type="ECO:0000256" key="2">
    <source>
        <dbReference type="ARBA" id="ARBA00023015"/>
    </source>
</evidence>
<keyword evidence="4" id="KW-0804">Transcription</keyword>
<feature type="domain" description="DUF4179" evidence="6">
    <location>
        <begin position="251"/>
        <end position="333"/>
    </location>
</feature>
<evidence type="ECO:0000256" key="1">
    <source>
        <dbReference type="ARBA" id="ARBA00010641"/>
    </source>
</evidence>
<dbReference type="Gene3D" id="1.10.1740.10">
    <property type="match status" value="1"/>
</dbReference>
<keyword evidence="3" id="KW-0731">Sigma factor</keyword>
<organism evidence="7 8">
    <name type="scientific">Mesobacillus foraminis</name>
    <dbReference type="NCBI Taxonomy" id="279826"/>
    <lineage>
        <taxon>Bacteria</taxon>
        <taxon>Bacillati</taxon>
        <taxon>Bacillota</taxon>
        <taxon>Bacilli</taxon>
        <taxon>Bacillales</taxon>
        <taxon>Bacillaceae</taxon>
        <taxon>Mesobacillus</taxon>
    </lineage>
</organism>
<dbReference type="PANTHER" id="PTHR43133">
    <property type="entry name" value="RNA POLYMERASE ECF-TYPE SIGMA FACTO"/>
    <property type="match status" value="1"/>
</dbReference>
<dbReference type="PANTHER" id="PTHR43133:SF51">
    <property type="entry name" value="RNA POLYMERASE SIGMA FACTOR"/>
    <property type="match status" value="1"/>
</dbReference>
<keyword evidence="8" id="KW-1185">Reference proteome</keyword>
<dbReference type="Proteomes" id="UP000295689">
    <property type="component" value="Unassembled WGS sequence"/>
</dbReference>
<reference evidence="7 8" key="1">
    <citation type="journal article" date="2015" name="Stand. Genomic Sci.">
        <title>Genomic Encyclopedia of Bacterial and Archaeal Type Strains, Phase III: the genomes of soil and plant-associated and newly described type strains.</title>
        <authorList>
            <person name="Whitman W.B."/>
            <person name="Woyke T."/>
            <person name="Klenk H.P."/>
            <person name="Zhou Y."/>
            <person name="Lilburn T.G."/>
            <person name="Beck B.J."/>
            <person name="De Vos P."/>
            <person name="Vandamme P."/>
            <person name="Eisen J.A."/>
            <person name="Garrity G."/>
            <person name="Hugenholtz P."/>
            <person name="Kyrpides N.C."/>
        </authorList>
    </citation>
    <scope>NUCLEOTIDE SEQUENCE [LARGE SCALE GENOMIC DNA]</scope>
    <source>
        <strain evidence="7 8">CV53</strain>
    </source>
</reference>
<keyword evidence="2" id="KW-0805">Transcription regulation</keyword>
<feature type="transmembrane region" description="Helical" evidence="5">
    <location>
        <begin position="257"/>
        <end position="283"/>
    </location>
</feature>
<dbReference type="GO" id="GO:0000428">
    <property type="term" value="C:DNA-directed RNA polymerase complex"/>
    <property type="evidence" value="ECO:0007669"/>
    <property type="project" value="UniProtKB-KW"/>
</dbReference>